<gene>
    <name evidence="1" type="ORF">SFRA_009650</name>
</gene>
<dbReference type="RefSeq" id="WP_043472979.1">
    <property type="nucleotide sequence ID" value="NZ_JNAD02000003.1"/>
</dbReference>
<name>A0A420V721_9ACTN</name>
<dbReference type="Pfam" id="PF14025">
    <property type="entry name" value="DUF4241"/>
    <property type="match status" value="1"/>
</dbReference>
<dbReference type="AlphaFoldDB" id="A0A420V721"/>
<dbReference type="Proteomes" id="UP000028058">
    <property type="component" value="Unassembled WGS sequence"/>
</dbReference>
<accession>A0A420V721</accession>
<organism evidence="1 2">
    <name type="scientific">Streptomyces xinghaiensis</name>
    <dbReference type="NCBI Taxonomy" id="1038928"/>
    <lineage>
        <taxon>Bacteria</taxon>
        <taxon>Bacillati</taxon>
        <taxon>Actinomycetota</taxon>
        <taxon>Actinomycetes</taxon>
        <taxon>Kitasatosporales</taxon>
        <taxon>Streptomycetaceae</taxon>
        <taxon>Streptomyces</taxon>
    </lineage>
</organism>
<dbReference type="EMBL" id="JNAD02000003">
    <property type="protein sequence ID" value="RKM97449.1"/>
    <property type="molecule type" value="Genomic_DNA"/>
</dbReference>
<reference evidence="1 2" key="1">
    <citation type="journal article" date="2014" name="Genome Announc.">
        <title>Draft Genome Sequence of Streptomyces fradiae ATCC 19609, a Strain Highly Sensitive to Antibiotics.</title>
        <authorList>
            <person name="Bekker O.B."/>
            <person name="Klimina K.M."/>
            <person name="Vatlin A.A."/>
            <person name="Zakharevich N.V."/>
            <person name="Kasianov A.S."/>
            <person name="Danilenko V.N."/>
        </authorList>
    </citation>
    <scope>NUCLEOTIDE SEQUENCE [LARGE SCALE GENOMIC DNA]</scope>
    <source>
        <strain evidence="1 2">ATCC 19609</strain>
    </source>
</reference>
<evidence type="ECO:0000313" key="2">
    <source>
        <dbReference type="Proteomes" id="UP000028058"/>
    </source>
</evidence>
<proteinExistence type="predicted"/>
<sequence>MEWIGDARLAAGPEATWYLEAAFTSGAHLGTVYDDPTTPVVVTGIEEVTTLRIPSGRLVVDAPWHDDETFEYERGLPTSPPRELAVRIPPGTYQVEIAWTAGPYEFLGEHCDGVECAATRLRISDDPVIGWEMGLGVDDDIDRLQPGEQVRFYSDANVGCFADAGAWRALAAPFRTYVDGRPVPRDSEMLPGRCERITDESQQADLVTFTAESGGVVWLGRTRTGDVATIVVTSGMPGAKA</sequence>
<protein>
    <submittedName>
        <fullName evidence="1">DUF4241 domain-containing protein</fullName>
    </submittedName>
</protein>
<evidence type="ECO:0000313" key="1">
    <source>
        <dbReference type="EMBL" id="RKM97449.1"/>
    </source>
</evidence>
<dbReference type="InterPro" id="IPR025335">
    <property type="entry name" value="DUF4241"/>
</dbReference>
<comment type="caution">
    <text evidence="1">The sequence shown here is derived from an EMBL/GenBank/DDBJ whole genome shotgun (WGS) entry which is preliminary data.</text>
</comment>
<keyword evidence="2" id="KW-1185">Reference proteome</keyword>
<dbReference type="OrthoDB" id="9789980at2"/>